<dbReference type="InterPro" id="IPR011333">
    <property type="entry name" value="SKP1/BTB/POZ_sf"/>
</dbReference>
<protein>
    <submittedName>
        <fullName evidence="2">Putative nuclear pore protein</fullName>
    </submittedName>
</protein>
<dbReference type="KEGG" id="tmn:UCRPA7_4550"/>
<reference evidence="3" key="1">
    <citation type="journal article" date="2013" name="Genome Announc.">
        <title>Draft genome sequence of the ascomycete Phaeoacremonium aleophilum strain UCR-PA7, a causal agent of the esca disease complex in grapevines.</title>
        <authorList>
            <person name="Blanco-Ulate B."/>
            <person name="Rolshausen P."/>
            <person name="Cantu D."/>
        </authorList>
    </citation>
    <scope>NUCLEOTIDE SEQUENCE [LARGE SCALE GENOMIC DNA]</scope>
    <source>
        <strain evidence="3">UCR-PA7</strain>
    </source>
</reference>
<dbReference type="Proteomes" id="UP000014074">
    <property type="component" value="Unassembled WGS sequence"/>
</dbReference>
<dbReference type="SMART" id="SM00225">
    <property type="entry name" value="BTB"/>
    <property type="match status" value="1"/>
</dbReference>
<dbReference type="SUPFAM" id="SSF54695">
    <property type="entry name" value="POZ domain"/>
    <property type="match status" value="1"/>
</dbReference>
<name>R8BKN9_PHAM7</name>
<dbReference type="GeneID" id="19325012"/>
<evidence type="ECO:0000259" key="1">
    <source>
        <dbReference type="PROSITE" id="PS50097"/>
    </source>
</evidence>
<dbReference type="AlphaFoldDB" id="R8BKN9"/>
<dbReference type="CDD" id="cd18186">
    <property type="entry name" value="BTB_POZ_ZBTB_KLHL-like"/>
    <property type="match status" value="1"/>
</dbReference>
<dbReference type="PROSITE" id="PS50097">
    <property type="entry name" value="BTB"/>
    <property type="match status" value="1"/>
</dbReference>
<dbReference type="eggNOG" id="ENOG502RS6N">
    <property type="taxonomic scope" value="Eukaryota"/>
</dbReference>
<evidence type="ECO:0000313" key="3">
    <source>
        <dbReference type="Proteomes" id="UP000014074"/>
    </source>
</evidence>
<dbReference type="InterPro" id="IPR000210">
    <property type="entry name" value="BTB/POZ_dom"/>
</dbReference>
<proteinExistence type="predicted"/>
<dbReference type="HOGENOM" id="CLU_918845_0_0_1"/>
<gene>
    <name evidence="2" type="ORF">UCRPA7_4550</name>
</gene>
<evidence type="ECO:0000313" key="2">
    <source>
        <dbReference type="EMBL" id="EON99933.1"/>
    </source>
</evidence>
<dbReference type="Gene3D" id="3.30.710.10">
    <property type="entry name" value="Potassium Channel Kv1.1, Chain A"/>
    <property type="match status" value="1"/>
</dbReference>
<dbReference type="Pfam" id="PF00651">
    <property type="entry name" value="BTB"/>
    <property type="match status" value="1"/>
</dbReference>
<dbReference type="EMBL" id="KB933120">
    <property type="protein sequence ID" value="EON99933.1"/>
    <property type="molecule type" value="Genomic_DNA"/>
</dbReference>
<accession>R8BKN9</accession>
<dbReference type="OrthoDB" id="5275938at2759"/>
<organism evidence="2 3">
    <name type="scientific">Phaeoacremonium minimum (strain UCR-PA7)</name>
    <name type="common">Esca disease fungus</name>
    <name type="synonym">Togninia minima</name>
    <dbReference type="NCBI Taxonomy" id="1286976"/>
    <lineage>
        <taxon>Eukaryota</taxon>
        <taxon>Fungi</taxon>
        <taxon>Dikarya</taxon>
        <taxon>Ascomycota</taxon>
        <taxon>Pezizomycotina</taxon>
        <taxon>Sordariomycetes</taxon>
        <taxon>Sordariomycetidae</taxon>
        <taxon>Togniniales</taxon>
        <taxon>Togniniaceae</taxon>
        <taxon>Phaeoacremonium</taxon>
    </lineage>
</organism>
<feature type="domain" description="BTB" evidence="1">
    <location>
        <begin position="12"/>
        <end position="105"/>
    </location>
</feature>
<sequence length="303" mass="34705">MAPDTVILDEDGDLILIVGGDEDPDVVPTVFHIMPSPPTSFQVCSRALSRTSPVFKAMLNGPFKESRSNNTFNTNDWVVELPSDNPESFGVLLHIIHSNFDVVPNSVDLLQLFQILVAANKYDMVRIIRHFLSVWFDVNKQWLWPLPTVPDLQLLVQVSYELGVESIFREAVISLALHCELKDGEADKNSWFIWDTLYFRPPSLKWTVACIREQAARYALSVFQRYAETRDADLLDCHVNHCPAHALFRRYVKKRSFFCGFALMNTYTGSFEDLMDELHTLEQYEKMNDDGDSEEDDGLGFGW</sequence>
<dbReference type="RefSeq" id="XP_007915293.1">
    <property type="nucleotide sequence ID" value="XM_007917102.1"/>
</dbReference>
<keyword evidence="3" id="KW-1185">Reference proteome</keyword>